<sequence length="72" mass="7617">MDGDLPALDPVDVRGPIRTARLLLRPFAPDDVVALDAYAASPGARPHLAGSWADPARMLADRLAWTRLAGVG</sequence>
<accession>A0A399T472</accession>
<dbReference type="EMBL" id="QWGT01000210">
    <property type="protein sequence ID" value="RIJ48977.1"/>
    <property type="molecule type" value="Genomic_DNA"/>
</dbReference>
<organism evidence="1 2">
    <name type="scientific">Clavibacter lycopersici</name>
    <dbReference type="NCBI Taxonomy" id="2301718"/>
    <lineage>
        <taxon>Bacteria</taxon>
        <taxon>Bacillati</taxon>
        <taxon>Actinomycetota</taxon>
        <taxon>Actinomycetes</taxon>
        <taxon>Micrococcales</taxon>
        <taxon>Microbacteriaceae</taxon>
        <taxon>Clavibacter</taxon>
    </lineage>
</organism>
<name>A0A399T472_9MICO</name>
<protein>
    <submittedName>
        <fullName evidence="1">N-acetyltransferase</fullName>
    </submittedName>
</protein>
<dbReference type="Proteomes" id="UP000266484">
    <property type="component" value="Unassembled WGS sequence"/>
</dbReference>
<keyword evidence="2" id="KW-1185">Reference proteome</keyword>
<feature type="non-terminal residue" evidence="1">
    <location>
        <position position="72"/>
    </location>
</feature>
<gene>
    <name evidence="1" type="ORF">DZG00_12240</name>
</gene>
<proteinExistence type="predicted"/>
<dbReference type="AlphaFoldDB" id="A0A399T472"/>
<evidence type="ECO:0000313" key="1">
    <source>
        <dbReference type="EMBL" id="RIJ48977.1"/>
    </source>
</evidence>
<evidence type="ECO:0000313" key="2">
    <source>
        <dbReference type="Proteomes" id="UP000266484"/>
    </source>
</evidence>
<dbReference type="GO" id="GO:0016740">
    <property type="term" value="F:transferase activity"/>
    <property type="evidence" value="ECO:0007669"/>
    <property type="project" value="UniProtKB-KW"/>
</dbReference>
<keyword evidence="1" id="KW-0808">Transferase</keyword>
<comment type="caution">
    <text evidence="1">The sequence shown here is derived from an EMBL/GenBank/DDBJ whole genome shotgun (WGS) entry which is preliminary data.</text>
</comment>
<reference evidence="1 2" key="1">
    <citation type="submission" date="2018-08" db="EMBL/GenBank/DDBJ databases">
        <title>Genome Sequence of Clavibacter michiganensis Subspecies type strains, and the Atypical Peach-Colored Strains Isolated from Tomato.</title>
        <authorList>
            <person name="Osdaghi E."/>
            <person name="Portier P."/>
            <person name="Briand M."/>
            <person name="Jacques M.-A."/>
        </authorList>
    </citation>
    <scope>NUCLEOTIDE SEQUENCE [LARGE SCALE GENOMIC DNA]</scope>
    <source>
        <strain evidence="1 2">CFBP 8615</strain>
    </source>
</reference>